<reference evidence="2" key="1">
    <citation type="submission" date="2022-12" db="EMBL/GenBank/DDBJ databases">
        <authorList>
            <person name="Petersen C."/>
        </authorList>
    </citation>
    <scope>NUCLEOTIDE SEQUENCE</scope>
    <source>
        <strain evidence="2">IBT 17660</strain>
    </source>
</reference>
<proteinExistence type="predicted"/>
<reference evidence="2" key="2">
    <citation type="journal article" date="2023" name="IMA Fungus">
        <title>Comparative genomic study of the Penicillium genus elucidates a diverse pangenome and 15 lateral gene transfer events.</title>
        <authorList>
            <person name="Petersen C."/>
            <person name="Sorensen T."/>
            <person name="Nielsen M.R."/>
            <person name="Sondergaard T.E."/>
            <person name="Sorensen J.L."/>
            <person name="Fitzpatrick D.A."/>
            <person name="Frisvad J.C."/>
            <person name="Nielsen K.L."/>
        </authorList>
    </citation>
    <scope>NUCLEOTIDE SEQUENCE</scope>
    <source>
        <strain evidence="2">IBT 17660</strain>
    </source>
</reference>
<evidence type="ECO:0000313" key="3">
    <source>
        <dbReference type="Proteomes" id="UP001147760"/>
    </source>
</evidence>
<dbReference type="AlphaFoldDB" id="A0A9W9WJ23"/>
<dbReference type="EMBL" id="JAPWDO010000006">
    <property type="protein sequence ID" value="KAJ5465978.1"/>
    <property type="molecule type" value="Genomic_DNA"/>
</dbReference>
<sequence>MSNWQDQLTGDEDSSYSGATFPSNDPDAADVNSSDYESEYVPSETSSDRAFIAPDTDSLSYISDKPSEGDVCCSLQVGNVEDINGETIH</sequence>
<name>A0A9W9WJ23_9EURO</name>
<evidence type="ECO:0000256" key="1">
    <source>
        <dbReference type="SAM" id="MobiDB-lite"/>
    </source>
</evidence>
<dbReference type="Proteomes" id="UP001147760">
    <property type="component" value="Unassembled WGS sequence"/>
</dbReference>
<protein>
    <submittedName>
        <fullName evidence="2">Uncharacterized protein</fullName>
    </submittedName>
</protein>
<comment type="caution">
    <text evidence="2">The sequence shown here is derived from an EMBL/GenBank/DDBJ whole genome shotgun (WGS) entry which is preliminary data.</text>
</comment>
<evidence type="ECO:0000313" key="2">
    <source>
        <dbReference type="EMBL" id="KAJ5465978.1"/>
    </source>
</evidence>
<dbReference type="OrthoDB" id="4281241at2759"/>
<gene>
    <name evidence="2" type="ORF">N7530_009765</name>
</gene>
<keyword evidence="3" id="KW-1185">Reference proteome</keyword>
<feature type="region of interest" description="Disordered" evidence="1">
    <location>
        <begin position="1"/>
        <end position="52"/>
    </location>
</feature>
<organism evidence="2 3">
    <name type="scientific">Penicillium desertorum</name>
    <dbReference type="NCBI Taxonomy" id="1303715"/>
    <lineage>
        <taxon>Eukaryota</taxon>
        <taxon>Fungi</taxon>
        <taxon>Dikarya</taxon>
        <taxon>Ascomycota</taxon>
        <taxon>Pezizomycotina</taxon>
        <taxon>Eurotiomycetes</taxon>
        <taxon>Eurotiomycetidae</taxon>
        <taxon>Eurotiales</taxon>
        <taxon>Aspergillaceae</taxon>
        <taxon>Penicillium</taxon>
    </lineage>
</organism>
<accession>A0A9W9WJ23</accession>